<dbReference type="InterPro" id="IPR032696">
    <property type="entry name" value="SQ_cyclase_C"/>
</dbReference>
<evidence type="ECO:0000256" key="1">
    <source>
        <dbReference type="ARBA" id="ARBA00009755"/>
    </source>
</evidence>
<evidence type="ECO:0000256" key="2">
    <source>
        <dbReference type="ARBA" id="ARBA00022737"/>
    </source>
</evidence>
<feature type="compositionally biased region" description="Basic and acidic residues" evidence="3">
    <location>
        <begin position="803"/>
        <end position="824"/>
    </location>
</feature>
<dbReference type="InterPro" id="IPR018333">
    <property type="entry name" value="Squalene_cyclase"/>
</dbReference>
<comment type="similarity">
    <text evidence="1">Belongs to the terpene cyclase/mutase family.</text>
</comment>
<dbReference type="InterPro" id="IPR002365">
    <property type="entry name" value="Terpene_synthase_CS"/>
</dbReference>
<proteinExistence type="inferred from homology"/>
<dbReference type="PANTHER" id="PTHR11764">
    <property type="entry name" value="TERPENE CYCLASE/MUTASE FAMILY MEMBER"/>
    <property type="match status" value="1"/>
</dbReference>
<accession>A0AA88S1Q9</accession>
<gene>
    <name evidence="5" type="ORF">RJ640_003019</name>
</gene>
<organism evidence="5 6">
    <name type="scientific">Escallonia rubra</name>
    <dbReference type="NCBI Taxonomy" id="112253"/>
    <lineage>
        <taxon>Eukaryota</taxon>
        <taxon>Viridiplantae</taxon>
        <taxon>Streptophyta</taxon>
        <taxon>Embryophyta</taxon>
        <taxon>Tracheophyta</taxon>
        <taxon>Spermatophyta</taxon>
        <taxon>Magnoliopsida</taxon>
        <taxon>eudicotyledons</taxon>
        <taxon>Gunneridae</taxon>
        <taxon>Pentapetalae</taxon>
        <taxon>asterids</taxon>
        <taxon>campanulids</taxon>
        <taxon>Escalloniales</taxon>
        <taxon>Escalloniaceae</taxon>
        <taxon>Escallonia</taxon>
    </lineage>
</organism>
<dbReference type="PROSITE" id="PS01074">
    <property type="entry name" value="TERPENE_SYNTHASES"/>
    <property type="match status" value="1"/>
</dbReference>
<evidence type="ECO:0000259" key="4">
    <source>
        <dbReference type="Pfam" id="PF13243"/>
    </source>
</evidence>
<dbReference type="InterPro" id="IPR008930">
    <property type="entry name" value="Terpenoid_cyclase/PrenylTrfase"/>
</dbReference>
<feature type="compositionally biased region" description="Basic and acidic residues" evidence="3">
    <location>
        <begin position="831"/>
        <end position="840"/>
    </location>
</feature>
<keyword evidence="6" id="KW-1185">Reference proteome</keyword>
<dbReference type="Proteomes" id="UP001187471">
    <property type="component" value="Unassembled WGS sequence"/>
</dbReference>
<protein>
    <recommendedName>
        <fullName evidence="4">Squalene cyclase C-terminal domain-containing protein</fullName>
    </recommendedName>
</protein>
<evidence type="ECO:0000256" key="3">
    <source>
        <dbReference type="SAM" id="MobiDB-lite"/>
    </source>
</evidence>
<feature type="domain" description="Squalene cyclase C-terminal" evidence="4">
    <location>
        <begin position="427"/>
        <end position="692"/>
    </location>
</feature>
<dbReference type="AlphaFoldDB" id="A0AA88S1Q9"/>
<feature type="region of interest" description="Disordered" evidence="3">
    <location>
        <begin position="803"/>
        <end position="864"/>
    </location>
</feature>
<keyword evidence="2" id="KW-0677">Repeat</keyword>
<dbReference type="EMBL" id="JAVXUO010000650">
    <property type="protein sequence ID" value="KAK2990386.1"/>
    <property type="molecule type" value="Genomic_DNA"/>
</dbReference>
<evidence type="ECO:0000313" key="6">
    <source>
        <dbReference type="Proteomes" id="UP001187471"/>
    </source>
</evidence>
<feature type="compositionally biased region" description="Basic residues" evidence="3">
    <location>
        <begin position="841"/>
        <end position="860"/>
    </location>
</feature>
<dbReference type="Pfam" id="PF13243">
    <property type="entry name" value="SQHop_cyclase_C"/>
    <property type="match status" value="1"/>
</dbReference>
<comment type="caution">
    <text evidence="5">The sequence shown here is derived from an EMBL/GenBank/DDBJ whole genome shotgun (WGS) entry which is preliminary data.</text>
</comment>
<dbReference type="PANTHER" id="PTHR11764:SF55">
    <property type="entry name" value="TERPENE CYCLASE_MUTASE FAMILY MEMBER"/>
    <property type="match status" value="1"/>
</dbReference>
<sequence length="906" mass="103286">MWKLKVSEGQGPWLFCTNNFVGRQTWVFDSDGGTAEEREHNLKRLEKLTIKTDLKLNQARTFSCNSRYITFRSPFYYLNWCACLDAPEGFLSEGKQAKQSILVKLKREMWKLKVAEGQGQWLFSTNNFVGRQTWEFDPDGGTEEERAQVEKARETYRQNRFEVKPSADVLMQLQLMKENRIDLSIPRVRLGATEEVTDEIVTMALRKAVRLTSAIQAHDGHWPAEFSGPLFFTPLLVSANCPHQSYSVECLWHWSSICCTNLSTHFVQLIVLFNKDGGWGFHIECHSTMLGTALKYVALRLLEEDAEGGDGGAVAKGRKWILDHGGVTTKMWCYCRDTYMPLSYLYAKKYVGPTTDLVLSLRDELYTQSYDKIDWIKTRHLCLKFLHMMACWAEEPNSIAFKYHLARIPDYLWVAEDGMKVQNIGSQSWDAAHTTQAIIASNLVEEFRTILKKAHNFLKQSQIRENPSGDFHSKYRYICKGAWALSDRDHGWQVSDCTAEALKALLLLSQMPSDIVGENIETEKLYEAVDFLLSLQSGNGGFAAWEPATSPAWLEVYSFTSNSKLDKILNMNFLFNSSEVFANAFIEHEYVECTASVVQALVAFKHLYPRYRENDIEMSAERAIDYIEKNQNPDGSWYGNWGICYIYATWFVLGALGAVGRTFSNSQTVRKACEFLLATQQDTGGWGESYISCPKMVIFAASLTFPILFNYIHCSSAFISHCQRSKFHEYTPWGMMALILTGNRSNIVQTSWGMMALILTGQAERDPMPIHKAAKLLINSQTEKGDFPQQVLHLGTYKLGDFKQRERPRSLRHERAKDGGDGKSKSGSPKAIDDERSGDKVRRRHHKEEKKHEGSRKHGNHWSLHGKLPATLCGTQKHFSVVGSRRISQTRSVAFKEPVEYNQCGL</sequence>
<evidence type="ECO:0000313" key="5">
    <source>
        <dbReference type="EMBL" id="KAK2990386.1"/>
    </source>
</evidence>
<dbReference type="SUPFAM" id="SSF48239">
    <property type="entry name" value="Terpenoid cyclases/Protein prenyltransferases"/>
    <property type="match status" value="3"/>
</dbReference>
<name>A0AA88S1Q9_9ASTE</name>
<dbReference type="Gene3D" id="1.50.10.20">
    <property type="match status" value="3"/>
</dbReference>
<reference evidence="5" key="1">
    <citation type="submission" date="2022-12" db="EMBL/GenBank/DDBJ databases">
        <title>Draft genome assemblies for two species of Escallonia (Escalloniales).</title>
        <authorList>
            <person name="Chanderbali A."/>
            <person name="Dervinis C."/>
            <person name="Anghel I."/>
            <person name="Soltis D."/>
            <person name="Soltis P."/>
            <person name="Zapata F."/>
        </authorList>
    </citation>
    <scope>NUCLEOTIDE SEQUENCE</scope>
    <source>
        <strain evidence="5">UCBG92.1500</strain>
        <tissue evidence="5">Leaf</tissue>
    </source>
</reference>
<dbReference type="GO" id="GO:0016104">
    <property type="term" value="P:triterpenoid biosynthetic process"/>
    <property type="evidence" value="ECO:0007669"/>
    <property type="project" value="InterPro"/>
</dbReference>
<dbReference type="GO" id="GO:0042300">
    <property type="term" value="F:beta-amyrin synthase activity"/>
    <property type="evidence" value="ECO:0007669"/>
    <property type="project" value="TreeGrafter"/>
</dbReference>
<dbReference type="GO" id="GO:0005811">
    <property type="term" value="C:lipid droplet"/>
    <property type="evidence" value="ECO:0007669"/>
    <property type="project" value="InterPro"/>
</dbReference>